<sequence length="320" mass="35609">MVNIVGNIKPEDDYTHPLGPETNFNESVYFNFFDPVQGRGGFIRMGNRANEGYAELTVIIYNPDGSVLFNYKKPSITHNDCWDAGGGSIEVLVPGEKIRTAYTGAALYMANPRDMQDPGKAFKSNPFKKISVDLIHTGVGPIYGHVGSMDDGNDFARAHYEQHMHVSGTIEIEGEAGVIQINGNGLRDHSWGPRYWQSIRSYRWLTGNYGNDLGMVLSVVGDHRGGMFHKGDQFLKVTDLVLQTDYEPGTSFHRGFTVDVTLENGDQHQVQGKVKGFVPLRNRRSEQITYIGEGMTEYTLDGDRVGYGLSEYLDQPGDIV</sequence>
<evidence type="ECO:0000313" key="4">
    <source>
        <dbReference type="Proteomes" id="UP000754644"/>
    </source>
</evidence>
<dbReference type="InterPro" id="IPR055493">
    <property type="entry name" value="DUF7065"/>
</dbReference>
<reference evidence="3" key="1">
    <citation type="submission" date="2020-05" db="EMBL/GenBank/DDBJ databases">
        <title>Sulfur intermediates as new biogeochemical hubs in an aquatic model microbial ecosystem.</title>
        <authorList>
            <person name="Vigneron A."/>
        </authorList>
    </citation>
    <scope>NUCLEOTIDE SEQUENCE</scope>
    <source>
        <strain evidence="3">Bin.250</strain>
    </source>
</reference>
<dbReference type="Pfam" id="PF23213">
    <property type="entry name" value="DUF7065"/>
    <property type="match status" value="2"/>
</dbReference>
<name>A0A972VYR4_9GAMM</name>
<dbReference type="SUPFAM" id="SSF159245">
    <property type="entry name" value="AttH-like"/>
    <property type="match status" value="1"/>
</dbReference>
<evidence type="ECO:0000259" key="2">
    <source>
        <dbReference type="Pfam" id="PF23213"/>
    </source>
</evidence>
<evidence type="ECO:0000313" key="3">
    <source>
        <dbReference type="EMBL" id="NQV65092.1"/>
    </source>
</evidence>
<comment type="caution">
    <text evidence="3">The sequence shown here is derived from an EMBL/GenBank/DDBJ whole genome shotgun (WGS) entry which is preliminary data.</text>
</comment>
<accession>A0A972VYR4</accession>
<evidence type="ECO:0000259" key="1">
    <source>
        <dbReference type="Pfam" id="PF23212"/>
    </source>
</evidence>
<feature type="domain" description="DUF7065" evidence="2">
    <location>
        <begin position="10"/>
        <end position="85"/>
    </location>
</feature>
<proteinExistence type="predicted"/>
<dbReference type="Proteomes" id="UP000754644">
    <property type="component" value="Unassembled WGS sequence"/>
</dbReference>
<dbReference type="InterPro" id="IPR055492">
    <property type="entry name" value="DUF7064"/>
</dbReference>
<gene>
    <name evidence="3" type="ORF">HQ497_06995</name>
</gene>
<dbReference type="EMBL" id="JABMOJ010000261">
    <property type="protein sequence ID" value="NQV65092.1"/>
    <property type="molecule type" value="Genomic_DNA"/>
</dbReference>
<dbReference type="AlphaFoldDB" id="A0A972VYR4"/>
<protein>
    <submittedName>
        <fullName evidence="3">Uncharacterized protein</fullName>
    </submittedName>
</protein>
<organism evidence="3 4">
    <name type="scientific">SAR86 cluster bacterium</name>
    <dbReference type="NCBI Taxonomy" id="2030880"/>
    <lineage>
        <taxon>Bacteria</taxon>
        <taxon>Pseudomonadati</taxon>
        <taxon>Pseudomonadota</taxon>
        <taxon>Gammaproteobacteria</taxon>
        <taxon>SAR86 cluster</taxon>
    </lineage>
</organism>
<feature type="domain" description="DUF7065" evidence="2">
    <location>
        <begin position="125"/>
        <end position="194"/>
    </location>
</feature>
<feature type="domain" description="DUF7064" evidence="1">
    <location>
        <begin position="195"/>
        <end position="316"/>
    </location>
</feature>
<dbReference type="Pfam" id="PF23212">
    <property type="entry name" value="DUF7064"/>
    <property type="match status" value="1"/>
</dbReference>